<evidence type="ECO:0000313" key="2">
    <source>
        <dbReference type="Proteomes" id="UP000095280"/>
    </source>
</evidence>
<dbReference type="GO" id="GO:0005576">
    <property type="term" value="C:extracellular region"/>
    <property type="evidence" value="ECO:0007669"/>
    <property type="project" value="InterPro"/>
</dbReference>
<evidence type="ECO:0000259" key="1">
    <source>
        <dbReference type="Pfam" id="PF00049"/>
    </source>
</evidence>
<feature type="domain" description="Insulin-like" evidence="1">
    <location>
        <begin position="7"/>
        <end position="95"/>
    </location>
</feature>
<dbReference type="Proteomes" id="UP000095280">
    <property type="component" value="Unplaced"/>
</dbReference>
<proteinExistence type="predicted"/>
<dbReference type="Gene3D" id="1.10.100.10">
    <property type="entry name" value="Insulin-like"/>
    <property type="match status" value="1"/>
</dbReference>
<reference evidence="3" key="1">
    <citation type="submission" date="2016-11" db="UniProtKB">
        <authorList>
            <consortium name="WormBaseParasite"/>
        </authorList>
    </citation>
    <scope>IDENTIFICATION</scope>
</reference>
<dbReference type="InterPro" id="IPR016179">
    <property type="entry name" value="Insulin-like"/>
</dbReference>
<sequence>NESINECGERLVQELRNACADRGGVYDSTSGIYGSSRARQRLATAALLDRVARQQEAACRASFLRPWLAGSNKSNDVVNQCCCRWCRVSYLQQFCALPEPV</sequence>
<dbReference type="GO" id="GO:0005179">
    <property type="term" value="F:hormone activity"/>
    <property type="evidence" value="ECO:0007669"/>
    <property type="project" value="InterPro"/>
</dbReference>
<dbReference type="Pfam" id="PF00049">
    <property type="entry name" value="Insulin"/>
    <property type="match status" value="1"/>
</dbReference>
<dbReference type="SUPFAM" id="SSF56994">
    <property type="entry name" value="Insulin-like"/>
    <property type="match status" value="1"/>
</dbReference>
<keyword evidence="2" id="KW-1185">Reference proteome</keyword>
<name>A0A1I8FJR3_9PLAT</name>
<evidence type="ECO:0000313" key="3">
    <source>
        <dbReference type="WBParaSite" id="maker-unitig_37968-snap-gene-0.2-mRNA-1"/>
    </source>
</evidence>
<protein>
    <submittedName>
        <fullName evidence="3">IlGF domain-containing protein</fullName>
    </submittedName>
</protein>
<dbReference type="AlphaFoldDB" id="A0A1I8FJR3"/>
<dbReference type="WBParaSite" id="maker-unitig_37968-snap-gene-0.2-mRNA-1">
    <property type="protein sequence ID" value="maker-unitig_37968-snap-gene-0.2-mRNA-1"/>
    <property type="gene ID" value="maker-unitig_37968-snap-gene-0.2"/>
</dbReference>
<dbReference type="InterPro" id="IPR036438">
    <property type="entry name" value="Insulin-like_sf"/>
</dbReference>
<accession>A0A1I8FJR3</accession>
<organism evidence="2 3">
    <name type="scientific">Macrostomum lignano</name>
    <dbReference type="NCBI Taxonomy" id="282301"/>
    <lineage>
        <taxon>Eukaryota</taxon>
        <taxon>Metazoa</taxon>
        <taxon>Spiralia</taxon>
        <taxon>Lophotrochozoa</taxon>
        <taxon>Platyhelminthes</taxon>
        <taxon>Rhabditophora</taxon>
        <taxon>Macrostomorpha</taxon>
        <taxon>Macrostomida</taxon>
        <taxon>Macrostomidae</taxon>
        <taxon>Macrostomum</taxon>
    </lineage>
</organism>